<dbReference type="InterPro" id="IPR036398">
    <property type="entry name" value="CA_dom_sf"/>
</dbReference>
<dbReference type="SUPFAM" id="SSF51069">
    <property type="entry name" value="Carbonic anhydrase"/>
    <property type="match status" value="1"/>
</dbReference>
<dbReference type="Pfam" id="PF00194">
    <property type="entry name" value="Carb_anhydrase"/>
    <property type="match status" value="1"/>
</dbReference>
<reference evidence="6 7" key="1">
    <citation type="submission" date="2024-05" db="EMBL/GenBank/DDBJ databases">
        <title>Culex pipiens pipiens assembly and annotation.</title>
        <authorList>
            <person name="Alout H."/>
            <person name="Durand T."/>
        </authorList>
    </citation>
    <scope>NUCLEOTIDE SEQUENCE [LARGE SCALE GENOMIC DNA]</scope>
    <source>
        <strain evidence="6">HA-2024</strain>
        <tissue evidence="6">Whole body</tissue>
    </source>
</reference>
<dbReference type="PANTHER" id="PTHR18952:SF270">
    <property type="entry name" value="CARBONIC ANHYDRASE"/>
    <property type="match status" value="1"/>
</dbReference>
<dbReference type="SMART" id="SM01057">
    <property type="entry name" value="Carb_anhydrase"/>
    <property type="match status" value="1"/>
</dbReference>
<keyword evidence="3 4" id="KW-0862">Zinc</keyword>
<evidence type="ECO:0000313" key="6">
    <source>
        <dbReference type="EMBL" id="KAL1396969.1"/>
    </source>
</evidence>
<gene>
    <name evidence="6" type="ORF">pipiens_010119</name>
</gene>
<dbReference type="EC" id="4.2.1.1" evidence="4"/>
<keyword evidence="2 4" id="KW-0479">Metal-binding</keyword>
<keyword evidence="7" id="KW-1185">Reference proteome</keyword>
<dbReference type="EMBL" id="JBEHCU010006501">
    <property type="protein sequence ID" value="KAL1396969.1"/>
    <property type="molecule type" value="Genomic_DNA"/>
</dbReference>
<evidence type="ECO:0000313" key="7">
    <source>
        <dbReference type="Proteomes" id="UP001562425"/>
    </source>
</evidence>
<keyword evidence="4" id="KW-0456">Lyase</keyword>
<evidence type="ECO:0000259" key="5">
    <source>
        <dbReference type="PROSITE" id="PS51144"/>
    </source>
</evidence>
<comment type="cofactor">
    <cofactor evidence="4">
        <name>Zn(2+)</name>
        <dbReference type="ChEBI" id="CHEBI:29105"/>
    </cofactor>
</comment>
<evidence type="ECO:0000256" key="3">
    <source>
        <dbReference type="ARBA" id="ARBA00022833"/>
    </source>
</evidence>
<comment type="function">
    <text evidence="4">Reversible hydration of carbon dioxide.</text>
</comment>
<comment type="similarity">
    <text evidence="1 4">Belongs to the alpha-carbonic anhydrase family.</text>
</comment>
<dbReference type="PROSITE" id="PS51144">
    <property type="entry name" value="ALPHA_CA_2"/>
    <property type="match status" value="1"/>
</dbReference>
<dbReference type="Gene3D" id="3.10.200.10">
    <property type="entry name" value="Alpha carbonic anhydrase"/>
    <property type="match status" value="1"/>
</dbReference>
<dbReference type="InterPro" id="IPR001148">
    <property type="entry name" value="CA_dom"/>
</dbReference>
<protein>
    <recommendedName>
        <fullName evidence="4">Carbonic anhydrase</fullName>
        <ecNumber evidence="4">4.2.1.1</ecNumber>
    </recommendedName>
</protein>
<organism evidence="6 7">
    <name type="scientific">Culex pipiens pipiens</name>
    <name type="common">Northern house mosquito</name>
    <dbReference type="NCBI Taxonomy" id="38569"/>
    <lineage>
        <taxon>Eukaryota</taxon>
        <taxon>Metazoa</taxon>
        <taxon>Ecdysozoa</taxon>
        <taxon>Arthropoda</taxon>
        <taxon>Hexapoda</taxon>
        <taxon>Insecta</taxon>
        <taxon>Pterygota</taxon>
        <taxon>Neoptera</taxon>
        <taxon>Endopterygota</taxon>
        <taxon>Diptera</taxon>
        <taxon>Nematocera</taxon>
        <taxon>Culicoidea</taxon>
        <taxon>Culicidae</taxon>
        <taxon>Culicinae</taxon>
        <taxon>Culicini</taxon>
        <taxon>Culex</taxon>
        <taxon>Culex</taxon>
    </lineage>
</organism>
<feature type="signal peptide" evidence="4">
    <location>
        <begin position="1"/>
        <end position="18"/>
    </location>
</feature>
<comment type="catalytic activity">
    <reaction evidence="4">
        <text>hydrogencarbonate + H(+) = CO2 + H2O</text>
        <dbReference type="Rhea" id="RHEA:10748"/>
        <dbReference type="ChEBI" id="CHEBI:15377"/>
        <dbReference type="ChEBI" id="CHEBI:15378"/>
        <dbReference type="ChEBI" id="CHEBI:16526"/>
        <dbReference type="ChEBI" id="CHEBI:17544"/>
        <dbReference type="EC" id="4.2.1.1"/>
    </reaction>
</comment>
<dbReference type="AlphaFoldDB" id="A0ABD1DBC5"/>
<dbReference type="GO" id="GO:0008270">
    <property type="term" value="F:zinc ion binding"/>
    <property type="evidence" value="ECO:0007669"/>
    <property type="project" value="UniProtKB-UniRule"/>
</dbReference>
<evidence type="ECO:0000256" key="4">
    <source>
        <dbReference type="RuleBase" id="RU367011"/>
    </source>
</evidence>
<sequence>MMSVAAALLLLSAVGTLAADWRYPTPGPDGSVGAPENWGGSCDQGRRQSPIDIAYAASVRGSYPAFIFDSYDSLPDSAYIVNNGHTVQINLDSSSASSSVYGGGFRSKYVLEQLHFHWSSEHTIDDRRYALEMHLVHRQSRYASVEQASSHKAGIAVLAVLFHVDEHPNEAIQLILNSTNPIKAKVDEGQPLRGPLHLNDLLPKDRTVYFRYEGSLTTPVCAESVVWTVFPESLPISLGQVQDFMTIHDADNRELLVNYRPVQPLNTRVLVLVSDTEVEASGARRIASGMFAAVLLSLAISLF</sequence>
<dbReference type="InterPro" id="IPR018338">
    <property type="entry name" value="Carbonic_anhydrase_a-class_CS"/>
</dbReference>
<accession>A0ABD1DBC5</accession>
<evidence type="ECO:0000256" key="1">
    <source>
        <dbReference type="ARBA" id="ARBA00010718"/>
    </source>
</evidence>
<feature type="chain" id="PRO_5044534695" description="Carbonic anhydrase" evidence="4">
    <location>
        <begin position="19"/>
        <end position="303"/>
    </location>
</feature>
<dbReference type="PANTHER" id="PTHR18952">
    <property type="entry name" value="CARBONIC ANHYDRASE"/>
    <property type="match status" value="1"/>
</dbReference>
<evidence type="ECO:0000256" key="2">
    <source>
        <dbReference type="ARBA" id="ARBA00022723"/>
    </source>
</evidence>
<name>A0ABD1DBC5_CULPP</name>
<feature type="domain" description="Alpha-carbonic anhydrase" evidence="5">
    <location>
        <begin position="19"/>
        <end position="274"/>
    </location>
</feature>
<keyword evidence="4" id="KW-0732">Signal</keyword>
<dbReference type="PROSITE" id="PS00162">
    <property type="entry name" value="ALPHA_CA_1"/>
    <property type="match status" value="1"/>
</dbReference>
<proteinExistence type="inferred from homology"/>
<comment type="caution">
    <text evidence="6">The sequence shown here is derived from an EMBL/GenBank/DDBJ whole genome shotgun (WGS) entry which is preliminary data.</text>
</comment>
<dbReference type="Proteomes" id="UP001562425">
    <property type="component" value="Unassembled WGS sequence"/>
</dbReference>
<dbReference type="InterPro" id="IPR023561">
    <property type="entry name" value="Carbonic_anhydrase_a-class"/>
</dbReference>
<dbReference type="GO" id="GO:0004089">
    <property type="term" value="F:carbonate dehydratase activity"/>
    <property type="evidence" value="ECO:0007669"/>
    <property type="project" value="UniProtKB-UniRule"/>
</dbReference>
<dbReference type="CDD" id="cd00326">
    <property type="entry name" value="alpha_CA"/>
    <property type="match status" value="1"/>
</dbReference>